<dbReference type="Gene3D" id="1.20.1640.10">
    <property type="entry name" value="Multidrug efflux transporter AcrB transmembrane domain"/>
    <property type="match status" value="2"/>
</dbReference>
<feature type="transmembrane region" description="Helical" evidence="1">
    <location>
        <begin position="346"/>
        <end position="366"/>
    </location>
</feature>
<feature type="transmembrane region" description="Helical" evidence="1">
    <location>
        <begin position="372"/>
        <end position="391"/>
    </location>
</feature>
<organism evidence="2">
    <name type="scientific">Salinicola endophyticus</name>
    <dbReference type="NCBI Taxonomy" id="1949083"/>
    <lineage>
        <taxon>Bacteria</taxon>
        <taxon>Pseudomonadati</taxon>
        <taxon>Pseudomonadota</taxon>
        <taxon>Gammaproteobacteria</taxon>
        <taxon>Oceanospirillales</taxon>
        <taxon>Halomonadaceae</taxon>
        <taxon>Salinicola</taxon>
    </lineage>
</organism>
<evidence type="ECO:0000256" key="1">
    <source>
        <dbReference type="SAM" id="Phobius"/>
    </source>
</evidence>
<keyword evidence="1" id="KW-0472">Membrane</keyword>
<name>A0AB74UD11_9GAMM</name>
<sequence length="783" mass="85254">MNSPGERPPRATAWRWLGWLWLGVLTLCAVWLGWMLRHGLPADTDLTALLPADRQVPLVEAADRQLGEGFEDRFLILLRADDRVAATQALGDALETLVDDGQLARVDWRELDLADADPHDWMGPWRYRLLTPAWQQAIDRDGGESLVDPALRRLFSPAARPDPVADPFGLLDAWLARQPQSPIDAADGLLTLDAQGQHYSVLIGRLAGSPYALPMQQALHATLERFQQAHPEAQLLRSGLVFHAAAGARQARHEMSTIGAASLLGVLLIIGFVFRSPRVLAQLLVPLVTGSLFALALTLGLFGRLHLLTLAFGASLIGIAIDYVLHLQCDRAIHGRAFRLRRLLPSLTLGLISSVIAYVAQALTPMPGLRQMAAFAAFGLIGAWLTVVLWLPRFKLHASPFTARLAERWWRLCQPRRRLPPWLALVLALGLILLCTLRLTSDDSLALLNPSPAALMHDEAQVQQLLGRDTGSRYFLIRAADTQALLTRLAALDQRLDRAIADGLAIDYQSLGRSVPSAAEQDANLARVRTLYGAPLETLIQRAGLPTDLTQAARARIDDAPRLTLTDWLATPLGQLQQRLWLGQTESGEVAASVIVSGARSAAIADELAAIADAQPGVIYVDRVTRIGSLLGELRRHTAGWIAAAMALMTLALIWRYRGRAWRVVAPPFGATLIVLAVFALTGVPLNIFNQLGLLLVLGIGLDAGIFNVEYARQPSAWLAITLSTLTSLLAFGMLAFSATPALHYLGLTCLIGLASVWLLVPWVRPREPASAPHAHSEESTHA</sequence>
<feature type="transmembrane region" description="Helical" evidence="1">
    <location>
        <begin position="305"/>
        <end position="325"/>
    </location>
</feature>
<gene>
    <name evidence="2" type="ORF">ABV408_04690</name>
</gene>
<feature type="transmembrane region" description="Helical" evidence="1">
    <location>
        <begin position="688"/>
        <end position="709"/>
    </location>
</feature>
<feature type="transmembrane region" description="Helical" evidence="1">
    <location>
        <begin position="279"/>
        <end position="299"/>
    </location>
</feature>
<reference evidence="2" key="1">
    <citation type="submission" date="2024-06" db="EMBL/GenBank/DDBJ databases">
        <title>Complete genome of Salinicola endophyticus HNIBRBA4755.</title>
        <authorList>
            <person name="Shin S.Y."/>
            <person name="Kang H."/>
            <person name="Song J."/>
        </authorList>
    </citation>
    <scope>NUCLEOTIDE SEQUENCE</scope>
    <source>
        <strain evidence="2">HNIBRBA4755</strain>
    </source>
</reference>
<dbReference type="RefSeq" id="WP_353981291.1">
    <property type="nucleotide sequence ID" value="NZ_CP159578.1"/>
</dbReference>
<evidence type="ECO:0000313" key="2">
    <source>
        <dbReference type="EMBL" id="XCJ80473.1"/>
    </source>
</evidence>
<dbReference type="EMBL" id="CP159578">
    <property type="protein sequence ID" value="XCJ80473.1"/>
    <property type="molecule type" value="Genomic_DNA"/>
</dbReference>
<dbReference type="InterPro" id="IPR050545">
    <property type="entry name" value="Mycobact_MmpL"/>
</dbReference>
<feature type="transmembrane region" description="Helical" evidence="1">
    <location>
        <begin position="419"/>
        <end position="439"/>
    </location>
</feature>
<dbReference type="PANTHER" id="PTHR33406">
    <property type="entry name" value="MEMBRANE PROTEIN MJ1562-RELATED"/>
    <property type="match status" value="1"/>
</dbReference>
<feature type="transmembrane region" description="Helical" evidence="1">
    <location>
        <begin position="16"/>
        <end position="36"/>
    </location>
</feature>
<dbReference type="PANTHER" id="PTHR33406:SF13">
    <property type="entry name" value="MEMBRANE PROTEIN YDFJ"/>
    <property type="match status" value="1"/>
</dbReference>
<accession>A0AB74UD11</accession>
<feature type="transmembrane region" description="Helical" evidence="1">
    <location>
        <begin position="255"/>
        <end position="274"/>
    </location>
</feature>
<dbReference type="AlphaFoldDB" id="A0AB74UD11"/>
<feature type="transmembrane region" description="Helical" evidence="1">
    <location>
        <begin position="716"/>
        <end position="737"/>
    </location>
</feature>
<keyword evidence="1" id="KW-0812">Transmembrane</keyword>
<feature type="transmembrane region" description="Helical" evidence="1">
    <location>
        <begin position="743"/>
        <end position="761"/>
    </location>
</feature>
<dbReference type="SUPFAM" id="SSF82866">
    <property type="entry name" value="Multidrug efflux transporter AcrB transmembrane domain"/>
    <property type="match status" value="2"/>
</dbReference>
<dbReference type="GO" id="GO:0005886">
    <property type="term" value="C:plasma membrane"/>
    <property type="evidence" value="ECO:0007669"/>
    <property type="project" value="TreeGrafter"/>
</dbReference>
<keyword evidence="1" id="KW-1133">Transmembrane helix</keyword>
<proteinExistence type="predicted"/>
<feature type="transmembrane region" description="Helical" evidence="1">
    <location>
        <begin position="664"/>
        <end position="682"/>
    </location>
</feature>
<evidence type="ECO:0008006" key="3">
    <source>
        <dbReference type="Google" id="ProtNLM"/>
    </source>
</evidence>
<feature type="transmembrane region" description="Helical" evidence="1">
    <location>
        <begin position="639"/>
        <end position="657"/>
    </location>
</feature>
<protein>
    <recommendedName>
        <fullName evidence="3">Membrane transport protein MMPL domain-containing protein</fullName>
    </recommendedName>
</protein>